<sequence length="169" mass="19375">MIVAILMIVTILMLVTISIVTFDMELELLTRMNGLTVDMMPEIDRFYITLQFELAKAMSPCIIWIPNIHDLDVNESVTYPSSSSWPIRIRRRSGGIFTDRKDCSQFDQAVSDIASSARTEESLDMMQKGSWSILDQRFLYEKYESEFEEGEEKEPLTLGGFIQMHSLGS</sequence>
<dbReference type="EMBL" id="JACEIK010003269">
    <property type="protein sequence ID" value="MCD9641071.1"/>
    <property type="molecule type" value="Genomic_DNA"/>
</dbReference>
<comment type="function">
    <text evidence="1">Probable ATPase of unknown function. Its presence in a non-photosynthetic plant (Epifagus virginiana) and experiments in tobacco indicate that it has an essential function which is probably not related to photosynthesis.</text>
</comment>
<keyword evidence="6" id="KW-0067">ATP-binding</keyword>
<evidence type="ECO:0000256" key="4">
    <source>
        <dbReference type="ARBA" id="ARBA00022640"/>
    </source>
</evidence>
<dbReference type="PANTHER" id="PTHR33078:SF100">
    <property type="entry name" value="PROTEIN YCF2"/>
    <property type="match status" value="1"/>
</dbReference>
<keyword evidence="4" id="KW-0934">Plastid</keyword>
<dbReference type="Proteomes" id="UP000823775">
    <property type="component" value="Unassembled WGS sequence"/>
</dbReference>
<organism evidence="7 8">
    <name type="scientific">Datura stramonium</name>
    <name type="common">Jimsonweed</name>
    <name type="synonym">Common thornapple</name>
    <dbReference type="NCBI Taxonomy" id="4076"/>
    <lineage>
        <taxon>Eukaryota</taxon>
        <taxon>Viridiplantae</taxon>
        <taxon>Streptophyta</taxon>
        <taxon>Embryophyta</taxon>
        <taxon>Tracheophyta</taxon>
        <taxon>Spermatophyta</taxon>
        <taxon>Magnoliopsida</taxon>
        <taxon>eudicotyledons</taxon>
        <taxon>Gunneridae</taxon>
        <taxon>Pentapetalae</taxon>
        <taxon>asterids</taxon>
        <taxon>lamiids</taxon>
        <taxon>Solanales</taxon>
        <taxon>Solanaceae</taxon>
        <taxon>Solanoideae</taxon>
        <taxon>Datureae</taxon>
        <taxon>Datura</taxon>
    </lineage>
</organism>
<evidence type="ECO:0000256" key="1">
    <source>
        <dbReference type="ARBA" id="ARBA00002329"/>
    </source>
</evidence>
<comment type="subcellular location">
    <subcellularLocation>
        <location evidence="2">Plastid</location>
    </subcellularLocation>
</comment>
<comment type="similarity">
    <text evidence="3">Belongs to the Ycf2 family.</text>
</comment>
<proteinExistence type="inferred from homology"/>
<accession>A0ABS8V3Y9</accession>
<evidence type="ECO:0000313" key="8">
    <source>
        <dbReference type="Proteomes" id="UP000823775"/>
    </source>
</evidence>
<keyword evidence="5" id="KW-0547">Nucleotide-binding</keyword>
<evidence type="ECO:0000256" key="2">
    <source>
        <dbReference type="ARBA" id="ARBA00004474"/>
    </source>
</evidence>
<comment type="caution">
    <text evidence="7">The sequence shown here is derived from an EMBL/GenBank/DDBJ whole genome shotgun (WGS) entry which is preliminary data.</text>
</comment>
<evidence type="ECO:0000256" key="3">
    <source>
        <dbReference type="ARBA" id="ARBA00009361"/>
    </source>
</evidence>
<evidence type="ECO:0000256" key="6">
    <source>
        <dbReference type="ARBA" id="ARBA00022840"/>
    </source>
</evidence>
<name>A0ABS8V3Y9_DATST</name>
<gene>
    <name evidence="7" type="ORF">HAX54_026902</name>
</gene>
<evidence type="ECO:0000256" key="5">
    <source>
        <dbReference type="ARBA" id="ARBA00022741"/>
    </source>
</evidence>
<dbReference type="PANTHER" id="PTHR33078">
    <property type="entry name" value="PROTEIN YCF2-RELATED"/>
    <property type="match status" value="1"/>
</dbReference>
<reference evidence="7 8" key="1">
    <citation type="journal article" date="2021" name="BMC Genomics">
        <title>Datura genome reveals duplications of psychoactive alkaloid biosynthetic genes and high mutation rate following tissue culture.</title>
        <authorList>
            <person name="Rajewski A."/>
            <person name="Carter-House D."/>
            <person name="Stajich J."/>
            <person name="Litt A."/>
        </authorList>
    </citation>
    <scope>NUCLEOTIDE SEQUENCE [LARGE SCALE GENOMIC DNA]</scope>
    <source>
        <strain evidence="7">AR-01</strain>
    </source>
</reference>
<protein>
    <submittedName>
        <fullName evidence="7">Uncharacterized protein</fullName>
    </submittedName>
</protein>
<evidence type="ECO:0000313" key="7">
    <source>
        <dbReference type="EMBL" id="MCD9641071.1"/>
    </source>
</evidence>
<keyword evidence="8" id="KW-1185">Reference proteome</keyword>